<keyword evidence="2" id="KW-1185">Reference proteome</keyword>
<reference evidence="1 2" key="1">
    <citation type="journal article" date="2019" name="Genome Biol. Evol.">
        <title>Insights into the evolution of the New World diploid cottons (Gossypium, subgenus Houzingenia) based on genome sequencing.</title>
        <authorList>
            <person name="Grover C.E."/>
            <person name="Arick M.A. 2nd"/>
            <person name="Thrash A."/>
            <person name="Conover J.L."/>
            <person name="Sanders W.S."/>
            <person name="Peterson D.G."/>
            <person name="Frelichowski J.E."/>
            <person name="Scheffler J.A."/>
            <person name="Scheffler B.E."/>
            <person name="Wendel J.F."/>
        </authorList>
    </citation>
    <scope>NUCLEOTIDE SEQUENCE [LARGE SCALE GENOMIC DNA]</scope>
    <source>
        <strain evidence="1">6</strain>
        <tissue evidence="1">Leaf</tissue>
    </source>
</reference>
<dbReference type="EMBL" id="JABFAE010419439">
    <property type="protein sequence ID" value="MBA0845945.1"/>
    <property type="molecule type" value="Genomic_DNA"/>
</dbReference>
<proteinExistence type="predicted"/>
<comment type="caution">
    <text evidence="1">The sequence shown here is derived from an EMBL/GenBank/DDBJ whole genome shotgun (WGS) entry which is preliminary data.</text>
</comment>
<evidence type="ECO:0000313" key="1">
    <source>
        <dbReference type="EMBL" id="MBA0845945.1"/>
    </source>
</evidence>
<protein>
    <submittedName>
        <fullName evidence="1">Uncharacterized protein</fullName>
    </submittedName>
</protein>
<feature type="non-terminal residue" evidence="1">
    <location>
        <position position="98"/>
    </location>
</feature>
<dbReference type="Proteomes" id="UP000593575">
    <property type="component" value="Unassembled WGS sequence"/>
</dbReference>
<organism evidence="1 2">
    <name type="scientific">Gossypium armourianum</name>
    <dbReference type="NCBI Taxonomy" id="34283"/>
    <lineage>
        <taxon>Eukaryota</taxon>
        <taxon>Viridiplantae</taxon>
        <taxon>Streptophyta</taxon>
        <taxon>Embryophyta</taxon>
        <taxon>Tracheophyta</taxon>
        <taxon>Spermatophyta</taxon>
        <taxon>Magnoliopsida</taxon>
        <taxon>eudicotyledons</taxon>
        <taxon>Gunneridae</taxon>
        <taxon>Pentapetalae</taxon>
        <taxon>rosids</taxon>
        <taxon>malvids</taxon>
        <taxon>Malvales</taxon>
        <taxon>Malvaceae</taxon>
        <taxon>Malvoideae</taxon>
        <taxon>Gossypium</taxon>
    </lineage>
</organism>
<accession>A0A7J9KHJ4</accession>
<gene>
    <name evidence="1" type="ORF">Goarm_022592</name>
</gene>
<sequence length="98" mass="11289">MPTPESFFAPQDNIALENEVYTQVFDPDKDGKMLGYGHGMTKFKLFSYDSVTRGSQSTSAIKAKFMDMMDAREKKHRALFNECMAKEMSNKYKVFHSK</sequence>
<dbReference type="AlphaFoldDB" id="A0A7J9KHJ4"/>
<name>A0A7J9KHJ4_9ROSI</name>
<evidence type="ECO:0000313" key="2">
    <source>
        <dbReference type="Proteomes" id="UP000593575"/>
    </source>
</evidence>